<dbReference type="EMBL" id="MU267633">
    <property type="protein sequence ID" value="KAH7913300.1"/>
    <property type="molecule type" value="Genomic_DNA"/>
</dbReference>
<name>A0ACB8AJ68_9AGAM</name>
<proteinExistence type="predicted"/>
<evidence type="ECO:0000313" key="1">
    <source>
        <dbReference type="EMBL" id="KAH7913300.1"/>
    </source>
</evidence>
<accession>A0ACB8AJ68</accession>
<gene>
    <name evidence="1" type="ORF">BJ138DRAFT_1124484</name>
</gene>
<protein>
    <submittedName>
        <fullName evidence="1">Uncharacterized protein</fullName>
    </submittedName>
</protein>
<dbReference type="Proteomes" id="UP000790377">
    <property type="component" value="Unassembled WGS sequence"/>
</dbReference>
<comment type="caution">
    <text evidence="1">The sequence shown here is derived from an EMBL/GenBank/DDBJ whole genome shotgun (WGS) entry which is preliminary data.</text>
</comment>
<sequence length="1668" mass="182538">MPDFSPRTFSSTSERKFQLQLLLDEKEKQLQQAGTLGQRVLAQQIELEERVRQLQDLDAERGDDEDFDSEARERYRELAETIKTWNSENAQLSSAFGSKRINEQQSSPTLPISDVPRDREEPERNKTPASSAAQSRRAKNAAHRADDVEFAFEIGSGLLTEVRRLQSLLGERDKAIQDMKEEKDDLEKTVESLRTALRSQEQSSDKYKEENWNLEVTLQELRTQLSDSQSTTIRLEGEQKRLTKLLNMARESTDQHKNESERVKNALEELKAKHETDVAQARKHAAGLQRDKSDLQSSLDAMKAEVAKANRRLGPRYGSPLTPNAGDASHFLTPAMEEDDVFSAGGVSTNRRKMDSSAIFPAESFEDIVDVSPDPSPSRPFIASNHPSNEIEALTQRLAHAQRTINTLKGTLHREKEMRMEYRRKLESSPGLDHDENQPPDDEIGFEDVEPEQKSGRRLTPFRSGGSSRARGRRGRGGPHTLAHRLGMAAQSPSPSDYNGDDFTSSSPPPPVPPIPSRFSTAEDEFADFVDEYLSDEDDRELGYRSPSPLAPPSNRTSVDGMDPTFANILRKSASFSSLPSSSSPLRQSVIARPARGGAPQRRSRGGAAYQEARPASLVGQPEALALELGIGMTSVVEDDMPKETAEFGCQTDFEDIALVVPPVSPPTMSEMAVQVDPEPVVPSPPEVVPVPIPVAMAEMSCQTDDEVVIERVEMAIQHDDPTPLPVMVSASINTDPEVVPIAPVMVQTGSQTPPLHSVDIHTQTTPVAATEKADMDAQTSIPDRDRVFHAPGTNTTPRRTTITQYDISRSSEHSGDSTLRGAPSRLFISDGVGEDDEDIDDGATETGAETETDTDDYHDARGSIGMSTPSESREDFHSMMTMTDNDFSESDEDDDVSIKASMISSRTGRSSMASLTERRNLHYRESRDPSPSLTYESKGVSAEVIDEIKPVEEPRIVEVIKTVEVIKVVEVEAHKPEVSEISIQTDDWMSAPAPAPEPVPVPVVAPAPPAPAPELVSTAVQTIEQDVSPAPAVPTSPNTTPLPMYRVGSTGQQFQFVPISPRPTIPSSPAASPSPAATIRDSAATFGIIRPRTSHSERRESIESAISSVIDDPQRRARTPSAVPSLVDKTRPPMMVVPPPPRQPPPATMPPPSFIPERRFPTTSSASHDVPPPRPSSPPPPELIQRATTPTFGSMLSVHGRGSYGPRQHGSSMPPPQSNLRQPPSTSSFRSAANAATYAQNSMAPTLSSWPVREKQRPQFSSTSLASDRSALSPRSSMSSDHNVFANNAPPNPNAPATPNKTMEQGEAGGSTDPAVIHAITQTMIGEFLYKYTRRAIGKGHGEKRHKRFFWVHPYTKTLYWSSADPGSSNVSESTAKSAYIEGVRSVLDPNPMPPGLYQYSVVLSTSQREMKITAPTKERHDIWLNALKYLLARPNAVGGSPSQNGNGVPTSPMSQSAELTDDDHRHMVESSPQSQRSGRSSRNGGAFSTTPRGTRSRSQLSVRGSVGKRSGTPAAEYLRWAGPESPYSPTKSFEQILSQGQDEDDLEFELHGDSMLDDAFEGLENVRACCDGRHTVGHSGHHHHHHNHNHNHNHAPQLNNIDHLDVHQLENARPASPAWSLRSRAGSAKSHEGGGGLFSWGRDDEGKLRFGSRRSMKTVHTAGGDR</sequence>
<reference evidence="1" key="1">
    <citation type="journal article" date="2021" name="New Phytol.">
        <title>Evolutionary innovations through gain and loss of genes in the ectomycorrhizal Boletales.</title>
        <authorList>
            <person name="Wu G."/>
            <person name="Miyauchi S."/>
            <person name="Morin E."/>
            <person name="Kuo A."/>
            <person name="Drula E."/>
            <person name="Varga T."/>
            <person name="Kohler A."/>
            <person name="Feng B."/>
            <person name="Cao Y."/>
            <person name="Lipzen A."/>
            <person name="Daum C."/>
            <person name="Hundley H."/>
            <person name="Pangilinan J."/>
            <person name="Johnson J."/>
            <person name="Barry K."/>
            <person name="LaButti K."/>
            <person name="Ng V."/>
            <person name="Ahrendt S."/>
            <person name="Min B."/>
            <person name="Choi I.G."/>
            <person name="Park H."/>
            <person name="Plett J.M."/>
            <person name="Magnuson J."/>
            <person name="Spatafora J.W."/>
            <person name="Nagy L.G."/>
            <person name="Henrissat B."/>
            <person name="Grigoriev I.V."/>
            <person name="Yang Z.L."/>
            <person name="Xu J."/>
            <person name="Martin F.M."/>
        </authorList>
    </citation>
    <scope>NUCLEOTIDE SEQUENCE</scope>
    <source>
        <strain evidence="1">ATCC 28755</strain>
    </source>
</reference>
<keyword evidence="2" id="KW-1185">Reference proteome</keyword>
<organism evidence="1 2">
    <name type="scientific">Hygrophoropsis aurantiaca</name>
    <dbReference type="NCBI Taxonomy" id="72124"/>
    <lineage>
        <taxon>Eukaryota</taxon>
        <taxon>Fungi</taxon>
        <taxon>Dikarya</taxon>
        <taxon>Basidiomycota</taxon>
        <taxon>Agaricomycotina</taxon>
        <taxon>Agaricomycetes</taxon>
        <taxon>Agaricomycetidae</taxon>
        <taxon>Boletales</taxon>
        <taxon>Coniophorineae</taxon>
        <taxon>Hygrophoropsidaceae</taxon>
        <taxon>Hygrophoropsis</taxon>
    </lineage>
</organism>
<evidence type="ECO:0000313" key="2">
    <source>
        <dbReference type="Proteomes" id="UP000790377"/>
    </source>
</evidence>